<evidence type="ECO:0000313" key="2">
    <source>
        <dbReference type="Proteomes" id="UP000001745"/>
    </source>
</evidence>
<sequence>MDWSCVNPVPSELCFRNILTSSGYFQIGYRSLLGDVNVWTPVFRLPSIVKKAEDWVWELIRMEDEKTDYAGLAPVRNPMNFVACYVHDGEGSESVRKHRETIYEYLWMKNEGMLCNGTNGVQVWDTAFITQAVAVAGFANVPKWRHLLANTLEFLDNHQLLENVPDQEKCYHQHRKGAWHYSDKLQGYTVSDNRLHGRGLPSTLQLQEIYGYTKMISADRLKGSVDCLLLMQNETDGFSEYEKVFGGIMISYDHVKCTTASITALSLFSRFYSDYRVEEIKTAKHKAVEYVSRREMEAGTEGGVSASPM</sequence>
<dbReference type="PANTHER" id="PTHR11764">
    <property type="entry name" value="TERPENE CYCLASE/MUTASE FAMILY MEMBER"/>
    <property type="match status" value="1"/>
</dbReference>
<dbReference type="GO" id="GO:0005811">
    <property type="term" value="C:lipid droplet"/>
    <property type="evidence" value="ECO:0007669"/>
    <property type="project" value="InterPro"/>
</dbReference>
<dbReference type="PhylomeDB" id="B8M4G0"/>
<dbReference type="GO" id="GO:0016104">
    <property type="term" value="P:triterpenoid biosynthetic process"/>
    <property type="evidence" value="ECO:0007669"/>
    <property type="project" value="InterPro"/>
</dbReference>
<reference evidence="2" key="1">
    <citation type="journal article" date="2015" name="Genome Announc.">
        <title>Genome sequence of the AIDS-associated pathogen Penicillium marneffei (ATCC18224) and its near taxonomic relative Talaromyces stipitatus (ATCC10500).</title>
        <authorList>
            <person name="Nierman W.C."/>
            <person name="Fedorova-Abrams N.D."/>
            <person name="Andrianopoulos A."/>
        </authorList>
    </citation>
    <scope>NUCLEOTIDE SEQUENCE [LARGE SCALE GENOMIC DNA]</scope>
    <source>
        <strain evidence="2">ATCC 10500 / CBS 375.48 / QM 6759 / NRRL 1006</strain>
    </source>
</reference>
<dbReference type="RefSeq" id="XP_002479589.1">
    <property type="nucleotide sequence ID" value="XM_002479544.1"/>
</dbReference>
<dbReference type="GO" id="GO:0000250">
    <property type="term" value="F:lanosterol synthase activity"/>
    <property type="evidence" value="ECO:0007669"/>
    <property type="project" value="TreeGrafter"/>
</dbReference>
<organism evidence="1 2">
    <name type="scientific">Talaromyces stipitatus (strain ATCC 10500 / CBS 375.48 / QM 6759 / NRRL 1006)</name>
    <name type="common">Penicillium stipitatum</name>
    <dbReference type="NCBI Taxonomy" id="441959"/>
    <lineage>
        <taxon>Eukaryota</taxon>
        <taxon>Fungi</taxon>
        <taxon>Dikarya</taxon>
        <taxon>Ascomycota</taxon>
        <taxon>Pezizomycotina</taxon>
        <taxon>Eurotiomycetes</taxon>
        <taxon>Eurotiomycetidae</taxon>
        <taxon>Eurotiales</taxon>
        <taxon>Trichocomaceae</taxon>
        <taxon>Talaromyces</taxon>
        <taxon>Talaromyces sect. Talaromyces</taxon>
    </lineage>
</organism>
<evidence type="ECO:0000313" key="1">
    <source>
        <dbReference type="EMBL" id="EED19155.1"/>
    </source>
</evidence>
<accession>B8M4G0</accession>
<protein>
    <submittedName>
        <fullName evidence="1">Uncharacterized protein</fullName>
    </submittedName>
</protein>
<dbReference type="HOGENOM" id="CLU_900727_0_0_1"/>
<dbReference type="Proteomes" id="UP000001745">
    <property type="component" value="Unassembled WGS sequence"/>
</dbReference>
<dbReference type="InterPro" id="IPR008930">
    <property type="entry name" value="Terpenoid_cyclase/PrenylTrfase"/>
</dbReference>
<name>B8M4G0_TALSN</name>
<dbReference type="InParanoid" id="B8M4G0"/>
<dbReference type="EMBL" id="EQ962654">
    <property type="protein sequence ID" value="EED19155.1"/>
    <property type="molecule type" value="Genomic_DNA"/>
</dbReference>
<dbReference type="OrthoDB" id="21502at2759"/>
<dbReference type="InterPro" id="IPR018333">
    <property type="entry name" value="Squalene_cyclase"/>
</dbReference>
<dbReference type="AlphaFoldDB" id="B8M4G0"/>
<dbReference type="GO" id="GO:0006696">
    <property type="term" value="P:ergosterol biosynthetic process"/>
    <property type="evidence" value="ECO:0007669"/>
    <property type="project" value="TreeGrafter"/>
</dbReference>
<dbReference type="SUPFAM" id="SSF48239">
    <property type="entry name" value="Terpenoid cyclases/Protein prenyltransferases"/>
    <property type="match status" value="2"/>
</dbReference>
<dbReference type="VEuPathDB" id="FungiDB:TSTA_024770"/>
<gene>
    <name evidence="1" type="ORF">TSTA_024770</name>
</gene>
<dbReference type="PANTHER" id="PTHR11764:SF76">
    <property type="entry name" value="TERPENE CYCLASE_MUTASE FAMILY MEMBER"/>
    <property type="match status" value="1"/>
</dbReference>
<dbReference type="eggNOG" id="KOG0497">
    <property type="taxonomic scope" value="Eukaryota"/>
</dbReference>
<dbReference type="Gene3D" id="1.50.10.20">
    <property type="match status" value="1"/>
</dbReference>
<dbReference type="GeneID" id="8106694"/>
<dbReference type="STRING" id="441959.B8M4G0"/>
<keyword evidence="2" id="KW-1185">Reference proteome</keyword>
<proteinExistence type="predicted"/>